<dbReference type="AlphaFoldDB" id="A0A8J5TI13"/>
<evidence type="ECO:0000313" key="2">
    <source>
        <dbReference type="Proteomes" id="UP000747542"/>
    </source>
</evidence>
<reference evidence="1" key="1">
    <citation type="journal article" date="2021" name="Sci. Adv.">
        <title>The American lobster genome reveals insights on longevity, neural, and immune adaptations.</title>
        <authorList>
            <person name="Polinski J.M."/>
            <person name="Zimin A.V."/>
            <person name="Clark K.F."/>
            <person name="Kohn A.B."/>
            <person name="Sadowski N."/>
            <person name="Timp W."/>
            <person name="Ptitsyn A."/>
            <person name="Khanna P."/>
            <person name="Romanova D.Y."/>
            <person name="Williams P."/>
            <person name="Greenwood S.J."/>
            <person name="Moroz L.L."/>
            <person name="Walt D.R."/>
            <person name="Bodnar A.G."/>
        </authorList>
    </citation>
    <scope>NUCLEOTIDE SEQUENCE</scope>
    <source>
        <strain evidence="1">GMGI-L3</strain>
    </source>
</reference>
<comment type="caution">
    <text evidence="1">The sequence shown here is derived from an EMBL/GenBank/DDBJ whole genome shotgun (WGS) entry which is preliminary data.</text>
</comment>
<dbReference type="Proteomes" id="UP000747542">
    <property type="component" value="Unassembled WGS sequence"/>
</dbReference>
<sequence length="75" mass="8445">MEECLKVKECLRGVLMGEVLNGGVLKRSAQWRGVLERWKECLKEVLNGRSAQEVLNGEECLKECSMESVECLESA</sequence>
<organism evidence="1 2">
    <name type="scientific">Homarus americanus</name>
    <name type="common">American lobster</name>
    <dbReference type="NCBI Taxonomy" id="6706"/>
    <lineage>
        <taxon>Eukaryota</taxon>
        <taxon>Metazoa</taxon>
        <taxon>Ecdysozoa</taxon>
        <taxon>Arthropoda</taxon>
        <taxon>Crustacea</taxon>
        <taxon>Multicrustacea</taxon>
        <taxon>Malacostraca</taxon>
        <taxon>Eumalacostraca</taxon>
        <taxon>Eucarida</taxon>
        <taxon>Decapoda</taxon>
        <taxon>Pleocyemata</taxon>
        <taxon>Astacidea</taxon>
        <taxon>Nephropoidea</taxon>
        <taxon>Nephropidae</taxon>
        <taxon>Homarus</taxon>
    </lineage>
</organism>
<proteinExistence type="predicted"/>
<name>A0A8J5TI13_HOMAM</name>
<gene>
    <name evidence="1" type="ORF">Hamer_G015303</name>
</gene>
<keyword evidence="2" id="KW-1185">Reference proteome</keyword>
<dbReference type="EMBL" id="JAHLQT010006356">
    <property type="protein sequence ID" value="KAG7175081.1"/>
    <property type="molecule type" value="Genomic_DNA"/>
</dbReference>
<accession>A0A8J5TI13</accession>
<protein>
    <submittedName>
        <fullName evidence="1">Uncharacterized protein</fullName>
    </submittedName>
</protein>
<evidence type="ECO:0000313" key="1">
    <source>
        <dbReference type="EMBL" id="KAG7175081.1"/>
    </source>
</evidence>